<dbReference type="EMBL" id="JASCZI010272497">
    <property type="protein sequence ID" value="MED6222472.1"/>
    <property type="molecule type" value="Genomic_DNA"/>
</dbReference>
<evidence type="ECO:0000313" key="3">
    <source>
        <dbReference type="Proteomes" id="UP001341840"/>
    </source>
</evidence>
<feature type="compositionally biased region" description="Basic residues" evidence="1">
    <location>
        <begin position="83"/>
        <end position="92"/>
    </location>
</feature>
<protein>
    <submittedName>
        <fullName evidence="2">Uncharacterized protein</fullName>
    </submittedName>
</protein>
<dbReference type="Proteomes" id="UP001341840">
    <property type="component" value="Unassembled WGS sequence"/>
</dbReference>
<reference evidence="2 3" key="1">
    <citation type="journal article" date="2023" name="Plants (Basel)">
        <title>Bridging the Gap: Combining Genomics and Transcriptomics Approaches to Understand Stylosanthes scabra, an Orphan Legume from the Brazilian Caatinga.</title>
        <authorList>
            <person name="Ferreira-Neto J.R.C."/>
            <person name="da Silva M.D."/>
            <person name="Binneck E."/>
            <person name="de Melo N.F."/>
            <person name="da Silva R.H."/>
            <person name="de Melo A.L.T.M."/>
            <person name="Pandolfi V."/>
            <person name="Bustamante F.O."/>
            <person name="Brasileiro-Vidal A.C."/>
            <person name="Benko-Iseppon A.M."/>
        </authorList>
    </citation>
    <scope>NUCLEOTIDE SEQUENCE [LARGE SCALE GENOMIC DNA]</scope>
    <source>
        <tissue evidence="2">Leaves</tissue>
    </source>
</reference>
<feature type="region of interest" description="Disordered" evidence="1">
    <location>
        <begin position="61"/>
        <end position="92"/>
    </location>
</feature>
<feature type="compositionally biased region" description="Polar residues" evidence="1">
    <location>
        <begin position="64"/>
        <end position="79"/>
    </location>
</feature>
<keyword evidence="3" id="KW-1185">Reference proteome</keyword>
<sequence length="92" mass="10192">MLSSSYKDFECSQLRRPAALAQLRQPAAISLPRRREGKAAARGIYKIFSGMETSETMEDVNDGNLVNQTPNESQAQTEETVNKKKKATTSDV</sequence>
<proteinExistence type="predicted"/>
<gene>
    <name evidence="2" type="ORF">PIB30_064799</name>
</gene>
<comment type="caution">
    <text evidence="2">The sequence shown here is derived from an EMBL/GenBank/DDBJ whole genome shotgun (WGS) entry which is preliminary data.</text>
</comment>
<accession>A0ABU6ZKI4</accession>
<evidence type="ECO:0000313" key="2">
    <source>
        <dbReference type="EMBL" id="MED6222472.1"/>
    </source>
</evidence>
<organism evidence="2 3">
    <name type="scientific">Stylosanthes scabra</name>
    <dbReference type="NCBI Taxonomy" id="79078"/>
    <lineage>
        <taxon>Eukaryota</taxon>
        <taxon>Viridiplantae</taxon>
        <taxon>Streptophyta</taxon>
        <taxon>Embryophyta</taxon>
        <taxon>Tracheophyta</taxon>
        <taxon>Spermatophyta</taxon>
        <taxon>Magnoliopsida</taxon>
        <taxon>eudicotyledons</taxon>
        <taxon>Gunneridae</taxon>
        <taxon>Pentapetalae</taxon>
        <taxon>rosids</taxon>
        <taxon>fabids</taxon>
        <taxon>Fabales</taxon>
        <taxon>Fabaceae</taxon>
        <taxon>Papilionoideae</taxon>
        <taxon>50 kb inversion clade</taxon>
        <taxon>dalbergioids sensu lato</taxon>
        <taxon>Dalbergieae</taxon>
        <taxon>Pterocarpus clade</taxon>
        <taxon>Stylosanthes</taxon>
    </lineage>
</organism>
<name>A0ABU6ZKI4_9FABA</name>
<evidence type="ECO:0000256" key="1">
    <source>
        <dbReference type="SAM" id="MobiDB-lite"/>
    </source>
</evidence>